<name>A0A380GZG3_9STAP</name>
<dbReference type="GeneID" id="63934841"/>
<accession>A0A380GZG3</accession>
<keyword evidence="2" id="KW-1185">Reference proteome</keyword>
<dbReference type="Proteomes" id="UP000255425">
    <property type="component" value="Unassembled WGS sequence"/>
</dbReference>
<sequence>MLIDKFESYIINIAGLKSRPTRKKLTHLCKNITFCESFQYSIFKQNNVFALEVSLPKQQLPYLISFLSFHNYSIYQILTPKRVDELLDSEQLYQSAKRFDLAIDGLQDAFIKDKVIDIMNMYANHHEVNYTLNNNYASVTCPQEVFTQLLHTIATRNIDILSASYHAKMLHKARIS</sequence>
<reference evidence="1 2" key="1">
    <citation type="submission" date="2018-06" db="EMBL/GenBank/DDBJ databases">
        <authorList>
            <consortium name="Pathogen Informatics"/>
            <person name="Doyle S."/>
        </authorList>
    </citation>
    <scope>NUCLEOTIDE SEQUENCE [LARGE SCALE GENOMIC DNA]</scope>
    <source>
        <strain evidence="1 2">NCTC11807</strain>
    </source>
</reference>
<dbReference type="EMBL" id="UHDZ01000001">
    <property type="protein sequence ID" value="SUM69185.1"/>
    <property type="molecule type" value="Genomic_DNA"/>
</dbReference>
<protein>
    <submittedName>
        <fullName evidence="1">Uncharacterized protein</fullName>
    </submittedName>
</protein>
<dbReference type="RefSeq" id="WP_115312790.1">
    <property type="nucleotide sequence ID" value="NZ_CP066042.1"/>
</dbReference>
<evidence type="ECO:0000313" key="2">
    <source>
        <dbReference type="Proteomes" id="UP000255425"/>
    </source>
</evidence>
<gene>
    <name evidence="1" type="ORF">NCTC11807_00750</name>
</gene>
<proteinExistence type="predicted"/>
<dbReference type="AlphaFoldDB" id="A0A380GZG3"/>
<evidence type="ECO:0000313" key="1">
    <source>
        <dbReference type="EMBL" id="SUM69185.1"/>
    </source>
</evidence>
<organism evidence="1 2">
    <name type="scientific">Staphylococcus saccharolyticus</name>
    <dbReference type="NCBI Taxonomy" id="33028"/>
    <lineage>
        <taxon>Bacteria</taxon>
        <taxon>Bacillati</taxon>
        <taxon>Bacillota</taxon>
        <taxon>Bacilli</taxon>
        <taxon>Bacillales</taxon>
        <taxon>Staphylococcaceae</taxon>
        <taxon>Staphylococcus</taxon>
    </lineage>
</organism>